<dbReference type="GO" id="GO:0016887">
    <property type="term" value="F:ATP hydrolysis activity"/>
    <property type="evidence" value="ECO:0007669"/>
    <property type="project" value="InterPro"/>
</dbReference>
<feature type="non-terminal residue" evidence="5">
    <location>
        <position position="681"/>
    </location>
</feature>
<dbReference type="PANTHER" id="PTHR11638">
    <property type="entry name" value="ATP-DEPENDENT CLP PROTEASE"/>
    <property type="match status" value="1"/>
</dbReference>
<evidence type="ECO:0000256" key="2">
    <source>
        <dbReference type="ARBA" id="ARBA00022840"/>
    </source>
</evidence>
<dbReference type="InterPro" id="IPR050130">
    <property type="entry name" value="ClpA_ClpB"/>
</dbReference>
<dbReference type="InterPro" id="IPR003593">
    <property type="entry name" value="AAA+_ATPase"/>
</dbReference>
<dbReference type="GO" id="GO:0034605">
    <property type="term" value="P:cellular response to heat"/>
    <property type="evidence" value="ECO:0007669"/>
    <property type="project" value="TreeGrafter"/>
</dbReference>
<dbReference type="Pfam" id="PF07724">
    <property type="entry name" value="AAA_2"/>
    <property type="match status" value="1"/>
</dbReference>
<gene>
    <name evidence="5" type="ORF">K491DRAFT_783552</name>
</gene>
<proteinExistence type="predicted"/>
<keyword evidence="2" id="KW-0067">ATP-binding</keyword>
<evidence type="ECO:0000256" key="1">
    <source>
        <dbReference type="ARBA" id="ARBA00022741"/>
    </source>
</evidence>
<organism evidence="5 6">
    <name type="scientific">Lophiostoma macrostomum CBS 122681</name>
    <dbReference type="NCBI Taxonomy" id="1314788"/>
    <lineage>
        <taxon>Eukaryota</taxon>
        <taxon>Fungi</taxon>
        <taxon>Dikarya</taxon>
        <taxon>Ascomycota</taxon>
        <taxon>Pezizomycotina</taxon>
        <taxon>Dothideomycetes</taxon>
        <taxon>Pleosporomycetidae</taxon>
        <taxon>Pleosporales</taxon>
        <taxon>Lophiostomataceae</taxon>
        <taxon>Lophiostoma</taxon>
    </lineage>
</organism>
<feature type="region of interest" description="Disordered" evidence="3">
    <location>
        <begin position="295"/>
        <end position="316"/>
    </location>
</feature>
<keyword evidence="6" id="KW-1185">Reference proteome</keyword>
<dbReference type="SMART" id="SM00382">
    <property type="entry name" value="AAA"/>
    <property type="match status" value="1"/>
</dbReference>
<dbReference type="EMBL" id="MU004505">
    <property type="protein sequence ID" value="KAF2649129.1"/>
    <property type="molecule type" value="Genomic_DNA"/>
</dbReference>
<keyword evidence="1" id="KW-0547">Nucleotide-binding</keyword>
<dbReference type="InterPro" id="IPR019489">
    <property type="entry name" value="Clp_ATPase_C"/>
</dbReference>
<dbReference type="SUPFAM" id="SSF52540">
    <property type="entry name" value="P-loop containing nucleoside triphosphate hydrolases"/>
    <property type="match status" value="1"/>
</dbReference>
<dbReference type="OrthoDB" id="47330at2759"/>
<name>A0A6A6SN56_9PLEO</name>
<dbReference type="Proteomes" id="UP000799324">
    <property type="component" value="Unassembled WGS sequence"/>
</dbReference>
<feature type="compositionally biased region" description="Polar residues" evidence="3">
    <location>
        <begin position="87"/>
        <end position="103"/>
    </location>
</feature>
<dbReference type="PANTHER" id="PTHR11638:SF18">
    <property type="entry name" value="HEAT SHOCK PROTEIN 104"/>
    <property type="match status" value="1"/>
</dbReference>
<dbReference type="InterPro" id="IPR003959">
    <property type="entry name" value="ATPase_AAA_core"/>
</dbReference>
<feature type="compositionally biased region" description="Basic and acidic residues" evidence="3">
    <location>
        <begin position="73"/>
        <end position="85"/>
    </location>
</feature>
<dbReference type="InterPro" id="IPR027417">
    <property type="entry name" value="P-loop_NTPase"/>
</dbReference>
<evidence type="ECO:0000313" key="5">
    <source>
        <dbReference type="EMBL" id="KAF2649129.1"/>
    </source>
</evidence>
<sequence>MTGTRSIPPLDQDPHIRNDYGPDGMFSALVAAIIQQCSCEREHAIAALKVYRNNVDHAVESIEKSRSRRRTTRRDARLDHEEKVVETSASEISHSNLVQQSRAPRTPRRVMPTEESDSAITEQVEEARMQPDLEKTSPAGLQVVTWESITSEKPAFQLPNITVSDSAPPFDPREGRHPYPAIERLLWAVQGGLSGADAAQYLSLIQPSKLPSFLDQPFGTAPSFFYIVNTGDEDLIRTWIKFGANVNVRESRYGVPLLAYAIFNASTTCGPESRMSIVSTLLGQGAEVSSIPPSLYNSGSGSMKPSPTEHRSNDSETNWCNPYFQQKMSSAMTISLKYILKRRAETQPPSSRLIQVASEHELFPLFSLPFTMIGQDLALQMLIGRLLTHLITPSDKPLVLTFAGPSGHGKTEVARRLGKLLSLNMLAIDMTQMKVETDLLGPHPPYHGYERGAPLNNFLAENSGKRAIVVLDEIEKAGPKLLDALLIVFDEGRYQDRRSRMQVKCTEIIWILATNALDSDIIEFNDSNRAARTDTEHLNLKLKESLSRRLNARMKSVFGAPLSGRVSAIIPFLPFTRDEQMVMAHKYLLDLQTRMFQPISPAEKRLVGQMHLQIANEVAVCRKLADVYYDPDRGARSLESAVKNEVEPKVVGKYLENSAQIVAGQAMEDYILDVDNDGHFE</sequence>
<feature type="compositionally biased region" description="Polar residues" evidence="3">
    <location>
        <begin position="295"/>
        <end position="305"/>
    </location>
</feature>
<dbReference type="GO" id="GO:0005737">
    <property type="term" value="C:cytoplasm"/>
    <property type="evidence" value="ECO:0007669"/>
    <property type="project" value="TreeGrafter"/>
</dbReference>
<dbReference type="Pfam" id="PF10431">
    <property type="entry name" value="ClpB_D2-small"/>
    <property type="match status" value="1"/>
</dbReference>
<evidence type="ECO:0000259" key="4">
    <source>
        <dbReference type="SMART" id="SM00382"/>
    </source>
</evidence>
<dbReference type="Gene3D" id="3.40.50.300">
    <property type="entry name" value="P-loop containing nucleotide triphosphate hydrolases"/>
    <property type="match status" value="1"/>
</dbReference>
<evidence type="ECO:0000256" key="3">
    <source>
        <dbReference type="SAM" id="MobiDB-lite"/>
    </source>
</evidence>
<evidence type="ECO:0000313" key="6">
    <source>
        <dbReference type="Proteomes" id="UP000799324"/>
    </source>
</evidence>
<dbReference type="AlphaFoldDB" id="A0A6A6SN56"/>
<reference evidence="5" key="1">
    <citation type="journal article" date="2020" name="Stud. Mycol.">
        <title>101 Dothideomycetes genomes: a test case for predicting lifestyles and emergence of pathogens.</title>
        <authorList>
            <person name="Haridas S."/>
            <person name="Albert R."/>
            <person name="Binder M."/>
            <person name="Bloem J."/>
            <person name="Labutti K."/>
            <person name="Salamov A."/>
            <person name="Andreopoulos B."/>
            <person name="Baker S."/>
            <person name="Barry K."/>
            <person name="Bills G."/>
            <person name="Bluhm B."/>
            <person name="Cannon C."/>
            <person name="Castanera R."/>
            <person name="Culley D."/>
            <person name="Daum C."/>
            <person name="Ezra D."/>
            <person name="Gonzalez J."/>
            <person name="Henrissat B."/>
            <person name="Kuo A."/>
            <person name="Liang C."/>
            <person name="Lipzen A."/>
            <person name="Lutzoni F."/>
            <person name="Magnuson J."/>
            <person name="Mondo S."/>
            <person name="Nolan M."/>
            <person name="Ohm R."/>
            <person name="Pangilinan J."/>
            <person name="Park H.-J."/>
            <person name="Ramirez L."/>
            <person name="Alfaro M."/>
            <person name="Sun H."/>
            <person name="Tritt A."/>
            <person name="Yoshinaga Y."/>
            <person name="Zwiers L.-H."/>
            <person name="Turgeon B."/>
            <person name="Goodwin S."/>
            <person name="Spatafora J."/>
            <person name="Crous P."/>
            <person name="Grigoriev I."/>
        </authorList>
    </citation>
    <scope>NUCLEOTIDE SEQUENCE</scope>
    <source>
        <strain evidence="5">CBS 122681</strain>
    </source>
</reference>
<keyword evidence="5" id="KW-0378">Hydrolase</keyword>
<protein>
    <submittedName>
        <fullName evidence="5">P-loop containing nucleoside triphosphate hydrolase protein</fullName>
    </submittedName>
</protein>
<feature type="domain" description="AAA+ ATPase" evidence="4">
    <location>
        <begin position="396"/>
        <end position="541"/>
    </location>
</feature>
<dbReference type="InterPro" id="IPR001270">
    <property type="entry name" value="ClpA/B"/>
</dbReference>
<accession>A0A6A6SN56</accession>
<dbReference type="GO" id="GO:0005524">
    <property type="term" value="F:ATP binding"/>
    <property type="evidence" value="ECO:0007669"/>
    <property type="project" value="UniProtKB-KW"/>
</dbReference>
<feature type="region of interest" description="Disordered" evidence="3">
    <location>
        <begin position="61"/>
        <end position="120"/>
    </location>
</feature>
<dbReference type="PRINTS" id="PR00300">
    <property type="entry name" value="CLPPROTEASEA"/>
</dbReference>